<dbReference type="Proteomes" id="UP000309997">
    <property type="component" value="Unassembled WGS sequence"/>
</dbReference>
<name>A0ACC4CLR4_POPAL</name>
<reference evidence="1 2" key="1">
    <citation type="journal article" date="2024" name="Plant Biotechnol. J.">
        <title>Genome and CRISPR/Cas9 system of a widespread forest tree (Populus alba) in the world.</title>
        <authorList>
            <person name="Liu Y.J."/>
            <person name="Jiang P.F."/>
            <person name="Han X.M."/>
            <person name="Li X.Y."/>
            <person name="Wang H.M."/>
            <person name="Wang Y.J."/>
            <person name="Wang X.X."/>
            <person name="Zeng Q.Y."/>
        </authorList>
    </citation>
    <scope>NUCLEOTIDE SEQUENCE [LARGE SCALE GENOMIC DNA]</scope>
    <source>
        <strain evidence="2">cv. PAL-ZL1</strain>
    </source>
</reference>
<sequence length="80" mass="8564">MMHRPPILATQFGLGPVAGGEIPRTPRTSLGSNTAGRRTDQRASLGTVPANEGDFCKWTLATDAKPNTALHKLSRGSKRH</sequence>
<keyword evidence="2" id="KW-1185">Reference proteome</keyword>
<gene>
    <name evidence="1" type="ORF">D5086_006858</name>
</gene>
<organism evidence="1 2">
    <name type="scientific">Populus alba</name>
    <name type="common">White poplar</name>
    <dbReference type="NCBI Taxonomy" id="43335"/>
    <lineage>
        <taxon>Eukaryota</taxon>
        <taxon>Viridiplantae</taxon>
        <taxon>Streptophyta</taxon>
        <taxon>Embryophyta</taxon>
        <taxon>Tracheophyta</taxon>
        <taxon>Spermatophyta</taxon>
        <taxon>Magnoliopsida</taxon>
        <taxon>eudicotyledons</taxon>
        <taxon>Gunneridae</taxon>
        <taxon>Pentapetalae</taxon>
        <taxon>rosids</taxon>
        <taxon>fabids</taxon>
        <taxon>Malpighiales</taxon>
        <taxon>Salicaceae</taxon>
        <taxon>Saliceae</taxon>
        <taxon>Populus</taxon>
    </lineage>
</organism>
<evidence type="ECO:0000313" key="1">
    <source>
        <dbReference type="EMBL" id="KAL3598940.1"/>
    </source>
</evidence>
<dbReference type="EMBL" id="RCHU02000003">
    <property type="protein sequence ID" value="KAL3598940.1"/>
    <property type="molecule type" value="Genomic_DNA"/>
</dbReference>
<proteinExistence type="predicted"/>
<accession>A0ACC4CLR4</accession>
<protein>
    <submittedName>
        <fullName evidence="1">Uncharacterized protein</fullName>
    </submittedName>
</protein>
<comment type="caution">
    <text evidence="1">The sequence shown here is derived from an EMBL/GenBank/DDBJ whole genome shotgun (WGS) entry which is preliminary data.</text>
</comment>
<evidence type="ECO:0000313" key="2">
    <source>
        <dbReference type="Proteomes" id="UP000309997"/>
    </source>
</evidence>